<evidence type="ECO:0000313" key="4">
    <source>
        <dbReference type="EMBL" id="CAF1674316.1"/>
    </source>
</evidence>
<comment type="similarity">
    <text evidence="1">Belongs to the SPT2 family.</text>
</comment>
<gene>
    <name evidence="4" type="ORF">JXQ802_LOCUS58116</name>
    <name evidence="3" type="ORF">PYM288_LOCUS41500</name>
</gene>
<evidence type="ECO:0000313" key="3">
    <source>
        <dbReference type="EMBL" id="CAF1553617.1"/>
    </source>
</evidence>
<name>A0A816GEQ6_9BILA</name>
<dbReference type="Pfam" id="PF08243">
    <property type="entry name" value="SPT2"/>
    <property type="match status" value="1"/>
</dbReference>
<keyword evidence="2" id="KW-0175">Coiled coil</keyword>
<dbReference type="EMBL" id="CAJNOL010016158">
    <property type="protein sequence ID" value="CAF1674316.1"/>
    <property type="molecule type" value="Genomic_DNA"/>
</dbReference>
<dbReference type="InterPro" id="IPR013256">
    <property type="entry name" value="Chromatin_SPT2"/>
</dbReference>
<evidence type="ECO:0000256" key="1">
    <source>
        <dbReference type="ARBA" id="ARBA00006461"/>
    </source>
</evidence>
<comment type="caution">
    <text evidence="4">The sequence shown here is derived from an EMBL/GenBank/DDBJ whole genome shotgun (WGS) entry which is preliminary data.</text>
</comment>
<proteinExistence type="inferred from homology"/>
<evidence type="ECO:0000313" key="5">
    <source>
        <dbReference type="Proteomes" id="UP000663870"/>
    </source>
</evidence>
<protein>
    <submittedName>
        <fullName evidence="4">Uncharacterized protein</fullName>
    </submittedName>
</protein>
<organism evidence="4 5">
    <name type="scientific">Rotaria sordida</name>
    <dbReference type="NCBI Taxonomy" id="392033"/>
    <lineage>
        <taxon>Eukaryota</taxon>
        <taxon>Metazoa</taxon>
        <taxon>Spiralia</taxon>
        <taxon>Gnathifera</taxon>
        <taxon>Rotifera</taxon>
        <taxon>Eurotatoria</taxon>
        <taxon>Bdelloidea</taxon>
        <taxon>Philodinida</taxon>
        <taxon>Philodinidae</taxon>
        <taxon>Rotaria</taxon>
    </lineage>
</organism>
<evidence type="ECO:0000256" key="2">
    <source>
        <dbReference type="ARBA" id="ARBA00023054"/>
    </source>
</evidence>
<accession>A0A816GEQ6</accession>
<reference evidence="4" key="1">
    <citation type="submission" date="2021-02" db="EMBL/GenBank/DDBJ databases">
        <authorList>
            <person name="Nowell W R."/>
        </authorList>
    </citation>
    <scope>NUCLEOTIDE SEQUENCE</scope>
</reference>
<dbReference type="EMBL" id="CAJNOH010014259">
    <property type="protein sequence ID" value="CAF1553617.1"/>
    <property type="molecule type" value="Genomic_DNA"/>
</dbReference>
<dbReference type="AlphaFoldDB" id="A0A816GEQ6"/>
<dbReference type="Proteomes" id="UP000663854">
    <property type="component" value="Unassembled WGS sequence"/>
</dbReference>
<dbReference type="Proteomes" id="UP000663870">
    <property type="component" value="Unassembled WGS sequence"/>
</dbReference>
<feature type="non-terminal residue" evidence="4">
    <location>
        <position position="63"/>
    </location>
</feature>
<sequence length="63" mass="7904">MRDFIVDDENDEFDYRKELQETLKKNFGFDKDKYRGRFLCDDEDDDLRNMESSYDRIEEEEEY</sequence>
<keyword evidence="5" id="KW-1185">Reference proteome</keyword>
<feature type="non-terminal residue" evidence="4">
    <location>
        <position position="1"/>
    </location>
</feature>